<name>A0AAJ0GE18_9PEZI</name>
<dbReference type="SUPFAM" id="SSF53032">
    <property type="entry name" value="tRNA-intron endonuclease catalytic domain-like"/>
    <property type="match status" value="1"/>
</dbReference>
<dbReference type="AlphaFoldDB" id="A0AAJ0GE18"/>
<feature type="domain" description="tRNA-splicing endonuclease subunit Sen15" evidence="3">
    <location>
        <begin position="38"/>
        <end position="100"/>
    </location>
</feature>
<reference evidence="4" key="1">
    <citation type="submission" date="2023-04" db="EMBL/GenBank/DDBJ databases">
        <title>Black Yeasts Isolated from many extreme environments.</title>
        <authorList>
            <person name="Coleine C."/>
            <person name="Stajich J.E."/>
            <person name="Selbmann L."/>
        </authorList>
    </citation>
    <scope>NUCLEOTIDE SEQUENCE</scope>
    <source>
        <strain evidence="4">CCFEE 5312</strain>
    </source>
</reference>
<dbReference type="GO" id="GO:0000379">
    <property type="term" value="P:tRNA-type intron splice site recognition and cleavage"/>
    <property type="evidence" value="ECO:0007669"/>
    <property type="project" value="InterPro"/>
</dbReference>
<dbReference type="PANTHER" id="PTHR28518:SF1">
    <property type="entry name" value="TRNA-SPLICING ENDONUCLEASE SUBUNIT SEN15"/>
    <property type="match status" value="1"/>
</dbReference>
<dbReference type="InterPro" id="IPR018593">
    <property type="entry name" value="tRNA-endonuc_su_Sen15"/>
</dbReference>
<dbReference type="Gene3D" id="3.40.1350.10">
    <property type="match status" value="1"/>
</dbReference>
<dbReference type="Pfam" id="PF09631">
    <property type="entry name" value="Sen15"/>
    <property type="match status" value="2"/>
</dbReference>
<comment type="similarity">
    <text evidence="1">Belongs to the SEN15 family.</text>
</comment>
<organism evidence="4 5">
    <name type="scientific">Extremus antarcticus</name>
    <dbReference type="NCBI Taxonomy" id="702011"/>
    <lineage>
        <taxon>Eukaryota</taxon>
        <taxon>Fungi</taxon>
        <taxon>Dikarya</taxon>
        <taxon>Ascomycota</taxon>
        <taxon>Pezizomycotina</taxon>
        <taxon>Dothideomycetes</taxon>
        <taxon>Dothideomycetidae</taxon>
        <taxon>Mycosphaerellales</taxon>
        <taxon>Extremaceae</taxon>
        <taxon>Extremus</taxon>
    </lineage>
</organism>
<keyword evidence="2" id="KW-0819">tRNA processing</keyword>
<evidence type="ECO:0000313" key="4">
    <source>
        <dbReference type="EMBL" id="KAK3055478.1"/>
    </source>
</evidence>
<dbReference type="EMBL" id="JAWDJX010000008">
    <property type="protein sequence ID" value="KAK3055478.1"/>
    <property type="molecule type" value="Genomic_DNA"/>
</dbReference>
<dbReference type="InterPro" id="IPR011856">
    <property type="entry name" value="tRNA_endonuc-like_dom_sf"/>
</dbReference>
<gene>
    <name evidence="4" type="ORF">LTR09_003398</name>
</gene>
<comment type="caution">
    <text evidence="4">The sequence shown here is derived from an EMBL/GenBank/DDBJ whole genome shotgun (WGS) entry which is preliminary data.</text>
</comment>
<dbReference type="InterPro" id="IPR036167">
    <property type="entry name" value="tRNA_intron_Endo_cat-like_sf"/>
</dbReference>
<dbReference type="GO" id="GO:0003676">
    <property type="term" value="F:nucleic acid binding"/>
    <property type="evidence" value="ECO:0007669"/>
    <property type="project" value="InterPro"/>
</dbReference>
<protein>
    <recommendedName>
        <fullName evidence="3">tRNA-splicing endonuclease subunit Sen15 domain-containing protein</fullName>
    </recommendedName>
</protein>
<feature type="domain" description="tRNA-splicing endonuclease subunit Sen15" evidence="3">
    <location>
        <begin position="154"/>
        <end position="185"/>
    </location>
</feature>
<dbReference type="InterPro" id="IPR042777">
    <property type="entry name" value="Sen15_fungi"/>
</dbReference>
<accession>A0AAJ0GE18</accession>
<evidence type="ECO:0000259" key="3">
    <source>
        <dbReference type="Pfam" id="PF09631"/>
    </source>
</evidence>
<proteinExistence type="inferred from homology"/>
<dbReference type="Proteomes" id="UP001271007">
    <property type="component" value="Unassembled WGS sequence"/>
</dbReference>
<dbReference type="PANTHER" id="PTHR28518">
    <property type="entry name" value="TRNA-SPLICING ENDONUCLEASE SUBUNIT SEN15"/>
    <property type="match status" value="1"/>
</dbReference>
<keyword evidence="5" id="KW-1185">Reference proteome</keyword>
<dbReference type="GO" id="GO:0000214">
    <property type="term" value="C:tRNA-intron endonuclease complex"/>
    <property type="evidence" value="ECO:0007669"/>
    <property type="project" value="InterPro"/>
</dbReference>
<evidence type="ECO:0000256" key="2">
    <source>
        <dbReference type="ARBA" id="ARBA00022694"/>
    </source>
</evidence>
<dbReference type="GO" id="GO:0000213">
    <property type="term" value="F:tRNA-intron lyase activity"/>
    <property type="evidence" value="ECO:0007669"/>
    <property type="project" value="TreeGrafter"/>
</dbReference>
<sequence>MATPSAIQHLITTHSPASASASTSTIPESQHHVNLTLQIAHNLRYQHSWTDIELLQNQKDAGLTGMPAVAPEREWVLPSQVREKWTLRRFGEVFDSVSSVPAEGDGDALFEAVNGTATAADANGVADDDVVEGDDCGVGDEGGEITTTNKWRANQPKRILLAILDDDSTIAYYIVHDGLVKPRQN</sequence>
<evidence type="ECO:0000256" key="1">
    <source>
        <dbReference type="ARBA" id="ARBA00006091"/>
    </source>
</evidence>
<evidence type="ECO:0000313" key="5">
    <source>
        <dbReference type="Proteomes" id="UP001271007"/>
    </source>
</evidence>